<keyword evidence="9" id="KW-1185">Reference proteome</keyword>
<feature type="transmembrane region" description="Helical" evidence="6">
    <location>
        <begin position="25"/>
        <end position="43"/>
    </location>
</feature>
<evidence type="ECO:0000256" key="3">
    <source>
        <dbReference type="ARBA" id="ARBA00022692"/>
    </source>
</evidence>
<evidence type="ECO:0000259" key="7">
    <source>
        <dbReference type="Pfam" id="PF03553"/>
    </source>
</evidence>
<organism evidence="8 9">
    <name type="scientific">Lysinibacillus louembei</name>
    <dbReference type="NCBI Taxonomy" id="1470088"/>
    <lineage>
        <taxon>Bacteria</taxon>
        <taxon>Bacillati</taxon>
        <taxon>Bacillota</taxon>
        <taxon>Bacilli</taxon>
        <taxon>Bacillales</taxon>
        <taxon>Bacillaceae</taxon>
        <taxon>Lysinibacillus</taxon>
    </lineage>
</organism>
<feature type="domain" description="Na+/H+ antiporter NhaC-like C-terminal" evidence="7">
    <location>
        <begin position="157"/>
        <end position="473"/>
    </location>
</feature>
<evidence type="ECO:0000256" key="5">
    <source>
        <dbReference type="ARBA" id="ARBA00023136"/>
    </source>
</evidence>
<protein>
    <submittedName>
        <fullName evidence="8">Na+/H+ antiporter NhaC family protein</fullName>
    </submittedName>
</protein>
<feature type="transmembrane region" description="Helical" evidence="6">
    <location>
        <begin position="480"/>
        <end position="498"/>
    </location>
</feature>
<gene>
    <name evidence="8" type="ORF">R6U77_10445</name>
</gene>
<feature type="transmembrane region" description="Helical" evidence="6">
    <location>
        <begin position="258"/>
        <end position="281"/>
    </location>
</feature>
<proteinExistence type="predicted"/>
<feature type="transmembrane region" description="Helical" evidence="6">
    <location>
        <begin position="157"/>
        <end position="175"/>
    </location>
</feature>
<dbReference type="PANTHER" id="PTHR43478">
    <property type="entry name" value="NA+/H+ ANTIPORTER-RELATED"/>
    <property type="match status" value="1"/>
</dbReference>
<dbReference type="InterPro" id="IPR018461">
    <property type="entry name" value="Na/H_Antiport_NhaC-like_C"/>
</dbReference>
<feature type="transmembrane region" description="Helical" evidence="6">
    <location>
        <begin position="293"/>
        <end position="312"/>
    </location>
</feature>
<evidence type="ECO:0000256" key="4">
    <source>
        <dbReference type="ARBA" id="ARBA00022989"/>
    </source>
</evidence>
<dbReference type="Proteomes" id="UP001322664">
    <property type="component" value="Chromosome"/>
</dbReference>
<sequence>METFGLISIIPPVVAIALAFITRNVIISLFLGAFTGIVILLNGNIFKAVKSIVGDYIFVQSTDSYNAAVLALLVFIGGFVALMEKSGGAGAFADKVATFIRTKVSAQLSAWIGGIIIFFSDLGTPLIVGPVFEPIFDKLKASREKLAWIIDSTSSPVAVMIPFIGWGVYIMGLISKEYERLGVKESDWDAFMNALPFYIYPMLAVLIVPVMLLTKSEFGPMRKADRRIEKTGEIYWPHSKPLRKTEAMNEYLETKSKASLVLVPILVLLVMLFGQLIPLGFPFKQVAGGEFRVALSISYLTAAIVLMALMVAYKVKKVMETFDIYVSGMRRMMDIVVILVLAWSLGTVLEQLGTANYLVSVMDGAIPVMLIPAIIFILGAIMSFACGTSWGTFAIMLPLAIPLAYHLDISVYIAIGAVISGGIFGDHCSPISDTTILSSTGAGCDHVDHNKTQIPIALFNACITLIAFLVAGMYESVYTAVLAIILMIIGTLILGRIARNREKKEELEGA</sequence>
<accession>A0ABZ0RSQ0</accession>
<evidence type="ECO:0000256" key="2">
    <source>
        <dbReference type="ARBA" id="ARBA00022475"/>
    </source>
</evidence>
<feature type="transmembrane region" description="Helical" evidence="6">
    <location>
        <begin position="64"/>
        <end position="83"/>
    </location>
</feature>
<keyword evidence="4 6" id="KW-1133">Transmembrane helix</keyword>
<feature type="transmembrane region" description="Helical" evidence="6">
    <location>
        <begin position="111"/>
        <end position="136"/>
    </location>
</feature>
<dbReference type="EMBL" id="CP137624">
    <property type="protein sequence ID" value="WPK10351.1"/>
    <property type="molecule type" value="Genomic_DNA"/>
</dbReference>
<feature type="transmembrane region" description="Helical" evidence="6">
    <location>
        <begin position="456"/>
        <end position="474"/>
    </location>
</feature>
<feature type="transmembrane region" description="Helical" evidence="6">
    <location>
        <begin position="332"/>
        <end position="349"/>
    </location>
</feature>
<evidence type="ECO:0000256" key="1">
    <source>
        <dbReference type="ARBA" id="ARBA00004651"/>
    </source>
</evidence>
<dbReference type="Pfam" id="PF03553">
    <property type="entry name" value="Na_H_antiporter"/>
    <property type="match status" value="1"/>
</dbReference>
<keyword evidence="3 6" id="KW-0812">Transmembrane</keyword>
<evidence type="ECO:0000313" key="9">
    <source>
        <dbReference type="Proteomes" id="UP001322664"/>
    </source>
</evidence>
<keyword evidence="5 6" id="KW-0472">Membrane</keyword>
<keyword evidence="2" id="KW-1003">Cell membrane</keyword>
<reference evidence="8 9" key="1">
    <citation type="submission" date="2023-09" db="EMBL/GenBank/DDBJ databases">
        <authorList>
            <person name="Page C.A."/>
            <person name="Perez-Diaz I.M."/>
        </authorList>
    </citation>
    <scope>NUCLEOTIDE SEQUENCE [LARGE SCALE GENOMIC DNA]</scope>
    <source>
        <strain evidence="8 9">Ll15</strain>
    </source>
</reference>
<comment type="subcellular location">
    <subcellularLocation>
        <location evidence="1">Cell membrane</location>
        <topology evidence="1">Multi-pass membrane protein</topology>
    </subcellularLocation>
</comment>
<feature type="transmembrane region" description="Helical" evidence="6">
    <location>
        <begin position="195"/>
        <end position="213"/>
    </location>
</feature>
<name>A0ABZ0RSQ0_9BACI</name>
<evidence type="ECO:0000256" key="6">
    <source>
        <dbReference type="SAM" id="Phobius"/>
    </source>
</evidence>
<dbReference type="RefSeq" id="WP_293928811.1">
    <property type="nucleotide sequence ID" value="NZ_CP137624.1"/>
</dbReference>
<evidence type="ECO:0000313" key="8">
    <source>
        <dbReference type="EMBL" id="WPK10351.1"/>
    </source>
</evidence>
<feature type="transmembrane region" description="Helical" evidence="6">
    <location>
        <begin position="369"/>
        <end position="397"/>
    </location>
</feature>
<dbReference type="PANTHER" id="PTHR43478:SF1">
    <property type="entry name" value="NA+_H+ ANTIPORTER NHAC-LIKE C-TERMINAL DOMAIN-CONTAINING PROTEIN"/>
    <property type="match status" value="1"/>
</dbReference>